<dbReference type="EMBL" id="JH971389">
    <property type="protein sequence ID" value="EKM80068.1"/>
    <property type="molecule type" value="Genomic_DNA"/>
</dbReference>
<evidence type="ECO:0000313" key="2">
    <source>
        <dbReference type="Proteomes" id="UP000008493"/>
    </source>
</evidence>
<keyword evidence="2" id="KW-1185">Reference proteome</keyword>
<sequence>MRTVMTGNYRIQQGVRSLKSGRNVNTSTTLLTGTPRRVALLVNTASPPKGFLNGGW</sequence>
<name>K5XA30_AGABU</name>
<dbReference type="OMA" id="VMTGNYR"/>
<protein>
    <submittedName>
        <fullName evidence="1">Uncharacterized protein</fullName>
    </submittedName>
</protein>
<dbReference type="Proteomes" id="UP000008493">
    <property type="component" value="Unassembled WGS sequence"/>
</dbReference>
<evidence type="ECO:0000313" key="1">
    <source>
        <dbReference type="EMBL" id="EKM80068.1"/>
    </source>
</evidence>
<dbReference type="InParanoid" id="K5XA30"/>
<reference evidence="2" key="1">
    <citation type="journal article" date="2012" name="Proc. Natl. Acad. Sci. U.S.A.">
        <title>Genome sequence of the button mushroom Agaricus bisporus reveals mechanisms governing adaptation to a humic-rich ecological niche.</title>
        <authorList>
            <person name="Morin E."/>
            <person name="Kohler A."/>
            <person name="Baker A.R."/>
            <person name="Foulongne-Oriol M."/>
            <person name="Lombard V."/>
            <person name="Nagy L.G."/>
            <person name="Ohm R.A."/>
            <person name="Patyshakuliyeva A."/>
            <person name="Brun A."/>
            <person name="Aerts A.L."/>
            <person name="Bailey A.M."/>
            <person name="Billette C."/>
            <person name="Coutinho P.M."/>
            <person name="Deakin G."/>
            <person name="Doddapaneni H."/>
            <person name="Floudas D."/>
            <person name="Grimwood J."/>
            <person name="Hilden K."/>
            <person name="Kuees U."/>
            <person name="LaButti K.M."/>
            <person name="Lapidus A."/>
            <person name="Lindquist E.A."/>
            <person name="Lucas S.M."/>
            <person name="Murat C."/>
            <person name="Riley R.W."/>
            <person name="Salamov A.A."/>
            <person name="Schmutz J."/>
            <person name="Subramanian V."/>
            <person name="Woesten H.A.B."/>
            <person name="Xu J."/>
            <person name="Eastwood D.C."/>
            <person name="Foster G.D."/>
            <person name="Sonnenberg A.S."/>
            <person name="Cullen D."/>
            <person name="de Vries R.P."/>
            <person name="Lundell T."/>
            <person name="Hibbett D.S."/>
            <person name="Henrissat B."/>
            <person name="Burton K.S."/>
            <person name="Kerrigan R.W."/>
            <person name="Challen M.P."/>
            <person name="Grigoriev I.V."/>
            <person name="Martin F."/>
        </authorList>
    </citation>
    <scope>NUCLEOTIDE SEQUENCE [LARGE SCALE GENOMIC DNA]</scope>
    <source>
        <strain evidence="2">JB137-S8 / ATCC MYA-4627 / FGSC 10392</strain>
    </source>
</reference>
<dbReference type="GeneID" id="18823946"/>
<dbReference type="AlphaFoldDB" id="K5XA30"/>
<dbReference type="KEGG" id="abp:AGABI1DRAFT113293"/>
<organism evidence="1 2">
    <name type="scientific">Agaricus bisporus var. burnettii (strain JB137-S8 / ATCC MYA-4627 / FGSC 10392)</name>
    <name type="common">White button mushroom</name>
    <dbReference type="NCBI Taxonomy" id="597362"/>
    <lineage>
        <taxon>Eukaryota</taxon>
        <taxon>Fungi</taxon>
        <taxon>Dikarya</taxon>
        <taxon>Basidiomycota</taxon>
        <taxon>Agaricomycotina</taxon>
        <taxon>Agaricomycetes</taxon>
        <taxon>Agaricomycetidae</taxon>
        <taxon>Agaricales</taxon>
        <taxon>Agaricineae</taxon>
        <taxon>Agaricaceae</taxon>
        <taxon>Agaricus</taxon>
    </lineage>
</organism>
<proteinExistence type="predicted"/>
<gene>
    <name evidence="1" type="ORF">AGABI1DRAFT_113293</name>
</gene>
<dbReference type="RefSeq" id="XP_007329325.1">
    <property type="nucleotide sequence ID" value="XM_007329263.1"/>
</dbReference>
<dbReference type="HOGENOM" id="CLU_3013635_0_0_1"/>
<accession>K5XA30</accession>